<dbReference type="InterPro" id="IPR011197">
    <property type="entry name" value="UCP012318"/>
</dbReference>
<evidence type="ECO:0000313" key="1">
    <source>
        <dbReference type="EMBL" id="ABS51243.1"/>
    </source>
</evidence>
<name>A7I1T7_CAMHC</name>
<dbReference type="RefSeq" id="WP_012108770.1">
    <property type="nucleotide sequence ID" value="NC_009714.1"/>
</dbReference>
<dbReference type="eggNOG" id="COG2833">
    <property type="taxonomic scope" value="Bacteria"/>
</dbReference>
<evidence type="ECO:0000313" key="2">
    <source>
        <dbReference type="Proteomes" id="UP000002407"/>
    </source>
</evidence>
<protein>
    <recommendedName>
        <fullName evidence="3">Ferritin-like domain-containing protein</fullName>
    </recommendedName>
</protein>
<dbReference type="STRING" id="360107.CHAB381_0916"/>
<dbReference type="PANTHER" id="PTHR42782:SF4">
    <property type="entry name" value="DUF455 DOMAIN-CONTAINING PROTEIN"/>
    <property type="match status" value="1"/>
</dbReference>
<gene>
    <name evidence="1" type="ordered locus">CHAB381_0916</name>
</gene>
<dbReference type="HOGENOM" id="CLU_035354_0_0_7"/>
<dbReference type="Pfam" id="PF04305">
    <property type="entry name" value="DUF455"/>
    <property type="match status" value="1"/>
</dbReference>
<dbReference type="SUPFAM" id="SSF47240">
    <property type="entry name" value="Ferritin-like"/>
    <property type="match status" value="1"/>
</dbReference>
<keyword evidence="2" id="KW-1185">Reference proteome</keyword>
<sequence length="270" mass="31827">MEFFKNLEEILFCENPYEKIDKFTKFYAKFCENLTEFEKKFKVRKLEIPSYSKIAEICEVKDIKKQNKGGKKAKFLHSIAHIEYSAIDLALDAAYRFQNLPLEFYADWLEVANDEIRHFSLINSKLEKEGVKYGDLAVHDSLFHAMKITQNSLMERMALVPRFLEANGLDANCFLINKLKPDNELYELKSLLQIILNEEISHVKKGDKWFSYECERLGQGDKKDEIYLEIVLKFYPKAFKKNRILDEKDRLKAGFTKAEIENFKNMQKLS</sequence>
<dbReference type="PIRSF" id="PIRSF012318">
    <property type="entry name" value="UCP012318"/>
    <property type="match status" value="1"/>
</dbReference>
<dbReference type="InterPro" id="IPR007402">
    <property type="entry name" value="DUF455"/>
</dbReference>
<accession>A7I1T7</accession>
<dbReference type="CDD" id="cd00657">
    <property type="entry name" value="Ferritin_like"/>
    <property type="match status" value="1"/>
</dbReference>
<organism evidence="1 2">
    <name type="scientific">Campylobacter hominis (strain ATCC BAA-381 / DSM 21671 / CCUG 45161 / LMG 19568 / NCTC 13146 / CH001A)</name>
    <dbReference type="NCBI Taxonomy" id="360107"/>
    <lineage>
        <taxon>Bacteria</taxon>
        <taxon>Pseudomonadati</taxon>
        <taxon>Campylobacterota</taxon>
        <taxon>Epsilonproteobacteria</taxon>
        <taxon>Campylobacterales</taxon>
        <taxon>Campylobacteraceae</taxon>
        <taxon>Campylobacter</taxon>
    </lineage>
</organism>
<dbReference type="EMBL" id="CP000776">
    <property type="protein sequence ID" value="ABS51243.1"/>
    <property type="molecule type" value="Genomic_DNA"/>
</dbReference>
<dbReference type="InterPro" id="IPR009078">
    <property type="entry name" value="Ferritin-like_SF"/>
</dbReference>
<dbReference type="PANTHER" id="PTHR42782">
    <property type="entry name" value="SI:CH73-314G15.3"/>
    <property type="match status" value="1"/>
</dbReference>
<dbReference type="Proteomes" id="UP000002407">
    <property type="component" value="Chromosome"/>
</dbReference>
<reference evidence="2" key="1">
    <citation type="submission" date="2007-07" db="EMBL/GenBank/DDBJ databases">
        <title>Complete genome sequence of Campylobacter hominis ATCC BAA-381, a commensal isolated from the human gastrointestinal tract.</title>
        <authorList>
            <person name="Fouts D.E."/>
            <person name="Mongodin E.F."/>
            <person name="Puiu D."/>
            <person name="Sebastian Y."/>
            <person name="Miller W.G."/>
            <person name="Mandrell R.E."/>
            <person name="Nelson K.E."/>
        </authorList>
    </citation>
    <scope>NUCLEOTIDE SEQUENCE [LARGE SCALE GENOMIC DNA]</scope>
    <source>
        <strain evidence="2">ATCC BAA-381 / LMG 19568 / NCTC 13146 / CH001A</strain>
    </source>
</reference>
<dbReference type="OrthoDB" id="9778629at2"/>
<evidence type="ECO:0008006" key="3">
    <source>
        <dbReference type="Google" id="ProtNLM"/>
    </source>
</evidence>
<proteinExistence type="predicted"/>
<dbReference type="AlphaFoldDB" id="A7I1T7"/>
<dbReference type="KEGG" id="cha:CHAB381_0916"/>